<reference evidence="2 3" key="1">
    <citation type="journal article" date="2019" name="Int. J. Syst. Evol. Microbiol.">
        <title>The Global Catalogue of Microorganisms (GCM) 10K type strain sequencing project: providing services to taxonomists for standard genome sequencing and annotation.</title>
        <authorList>
            <consortium name="The Broad Institute Genomics Platform"/>
            <consortium name="The Broad Institute Genome Sequencing Center for Infectious Disease"/>
            <person name="Wu L."/>
            <person name="Ma J."/>
        </authorList>
    </citation>
    <scope>NUCLEOTIDE SEQUENCE [LARGE SCALE GENOMIC DNA]</scope>
    <source>
        <strain evidence="2 3">JCM 13244</strain>
    </source>
</reference>
<keyword evidence="1" id="KW-0812">Transmembrane</keyword>
<proteinExistence type="predicted"/>
<comment type="caution">
    <text evidence="2">The sequence shown here is derived from an EMBL/GenBank/DDBJ whole genome shotgun (WGS) entry which is preliminary data.</text>
</comment>
<dbReference type="EMBL" id="BAAALR010000029">
    <property type="protein sequence ID" value="GAA1683283.1"/>
    <property type="molecule type" value="Genomic_DNA"/>
</dbReference>
<gene>
    <name evidence="2" type="ORF">GCM10009680_23600</name>
</gene>
<accession>A0ABN2H7P4</accession>
<evidence type="ECO:0000313" key="2">
    <source>
        <dbReference type="EMBL" id="GAA1683283.1"/>
    </source>
</evidence>
<keyword evidence="1" id="KW-1133">Transmembrane helix</keyword>
<dbReference type="RefSeq" id="WP_211124502.1">
    <property type="nucleotide sequence ID" value="NZ_BAAALR010000029.1"/>
</dbReference>
<name>A0ABN2H7P4_9ACTN</name>
<organism evidence="2 3">
    <name type="scientific">Streptomyces yatensis</name>
    <dbReference type="NCBI Taxonomy" id="155177"/>
    <lineage>
        <taxon>Bacteria</taxon>
        <taxon>Bacillati</taxon>
        <taxon>Actinomycetota</taxon>
        <taxon>Actinomycetes</taxon>
        <taxon>Kitasatosporales</taxon>
        <taxon>Streptomycetaceae</taxon>
        <taxon>Streptomyces</taxon>
        <taxon>Streptomyces violaceusniger group</taxon>
    </lineage>
</organism>
<evidence type="ECO:0000313" key="3">
    <source>
        <dbReference type="Proteomes" id="UP001499947"/>
    </source>
</evidence>
<keyword evidence="3" id="KW-1185">Reference proteome</keyword>
<dbReference type="Proteomes" id="UP001499947">
    <property type="component" value="Unassembled WGS sequence"/>
</dbReference>
<keyword evidence="1" id="KW-0472">Membrane</keyword>
<sequence>MDLEGVGAIAAAGVTAVGIPAALLVGRWQMRAALRTADETGRAGIAQAEATYRAALDAVRAEASAAHVQWRRSVQRETYASFLLASHQVTEAAKRLDEDRVDSEVAAAHKADLAIAEAAVRAAFLVVTLEAPGTVADAAQRVLTHTLAIADAQKRQAAMGRAWVTLDRMCDAERNSPAGSRPAIDLMEALTLLGSVLMTNPQRADRRSLEEQAAAAVDEAFNAFPPGTFDLGDQTLLRDVQHQEPARARSAYQEASEALLAAHAEFVNVARAELDALGRP</sequence>
<feature type="transmembrane region" description="Helical" evidence="1">
    <location>
        <begin position="6"/>
        <end position="25"/>
    </location>
</feature>
<evidence type="ECO:0000256" key="1">
    <source>
        <dbReference type="SAM" id="Phobius"/>
    </source>
</evidence>
<protein>
    <submittedName>
        <fullName evidence="2">Uncharacterized protein</fullName>
    </submittedName>
</protein>